<dbReference type="RefSeq" id="WP_040201767.1">
    <property type="nucleotide sequence ID" value="NZ_CP010311.1"/>
</dbReference>
<dbReference type="Proteomes" id="UP000035036">
    <property type="component" value="Chromosome"/>
</dbReference>
<protein>
    <submittedName>
        <fullName evidence="1">Uncharacterized protein</fullName>
    </submittedName>
</protein>
<reference evidence="1 2" key="1">
    <citation type="journal article" date="2015" name="Genome Announc.">
        <title>Genomes of Geoalkalibacter ferrihydriticus Z-0531T and Geoalkalibacter subterraneus Red1T, Two Haloalkaliphilic Metal-Reducing Deltaproteobacteria.</title>
        <authorList>
            <person name="Badalamenti J.P."/>
            <person name="Krajmalnik-Brown R."/>
            <person name="Torres C.I."/>
            <person name="Bond D.R."/>
        </authorList>
    </citation>
    <scope>NUCLEOTIDE SEQUENCE [LARGE SCALE GENOMIC DNA]</scope>
    <source>
        <strain evidence="1 2">Red1</strain>
    </source>
</reference>
<dbReference type="EMBL" id="CP010311">
    <property type="protein sequence ID" value="AJF07784.1"/>
    <property type="molecule type" value="Genomic_DNA"/>
</dbReference>
<organism evidence="1 2">
    <name type="scientific">Geoalkalibacter subterraneus</name>
    <dbReference type="NCBI Taxonomy" id="483547"/>
    <lineage>
        <taxon>Bacteria</taxon>
        <taxon>Pseudomonadati</taxon>
        <taxon>Thermodesulfobacteriota</taxon>
        <taxon>Desulfuromonadia</taxon>
        <taxon>Desulfuromonadales</taxon>
        <taxon>Geoalkalibacteraceae</taxon>
        <taxon>Geoalkalibacter</taxon>
    </lineage>
</organism>
<dbReference type="STRING" id="483547.GSUB_16185"/>
<dbReference type="KEGG" id="gsb:GSUB_16185"/>
<evidence type="ECO:0000313" key="1">
    <source>
        <dbReference type="EMBL" id="AJF07784.1"/>
    </source>
</evidence>
<evidence type="ECO:0000313" key="2">
    <source>
        <dbReference type="Proteomes" id="UP000035036"/>
    </source>
</evidence>
<dbReference type="AlphaFoldDB" id="A0A0B5FSZ6"/>
<dbReference type="HOGENOM" id="CLU_2601079_0_0_7"/>
<gene>
    <name evidence="1" type="ORF">GSUB_16185</name>
</gene>
<proteinExistence type="predicted"/>
<keyword evidence="2" id="KW-1185">Reference proteome</keyword>
<accession>A0A0B5FSZ6</accession>
<sequence length="79" mass="9215">MSRIHYAKIDESERLQRAHRLLSDGAWHSTRDIMRAADVCAVNTVIAELRCNGYDIVTRCVGRGRFEYQMILENQRSLF</sequence>
<name>A0A0B5FSZ6_9BACT</name>